<feature type="region of interest" description="Disordered" evidence="2">
    <location>
        <begin position="92"/>
        <end position="115"/>
    </location>
</feature>
<accession>A0A5J4YNB1</accession>
<keyword evidence="4" id="KW-1185">Reference proteome</keyword>
<evidence type="ECO:0000313" key="4">
    <source>
        <dbReference type="Proteomes" id="UP000324585"/>
    </source>
</evidence>
<dbReference type="GO" id="GO:0000408">
    <property type="term" value="C:EKC/KEOPS complex"/>
    <property type="evidence" value="ECO:0007669"/>
    <property type="project" value="TreeGrafter"/>
</dbReference>
<dbReference type="GO" id="GO:0070525">
    <property type="term" value="P:tRNA threonylcarbamoyladenosine metabolic process"/>
    <property type="evidence" value="ECO:0007669"/>
    <property type="project" value="TreeGrafter"/>
</dbReference>
<dbReference type="OrthoDB" id="10025739at2759"/>
<name>A0A5J4YNB1_PORPP</name>
<dbReference type="AlphaFoldDB" id="A0A5J4YNB1"/>
<dbReference type="InterPro" id="IPR015419">
    <property type="entry name" value="CTAG/Pcc1"/>
</dbReference>
<dbReference type="OMA" id="FECYNTK"/>
<sequence>MATAGAHAGAPKHRYLMEVPFPDARLAEIIVRVMNVDEELRPEVIERVVERRDSVVIIRLESSDLKSLRTAVNSFYDYFLVSVHAMREFRETGTSASSATAAQAHAQQENIGAEH</sequence>
<evidence type="ECO:0008006" key="5">
    <source>
        <dbReference type="Google" id="ProtNLM"/>
    </source>
</evidence>
<dbReference type="Pfam" id="PF09341">
    <property type="entry name" value="Pcc1"/>
    <property type="match status" value="1"/>
</dbReference>
<evidence type="ECO:0000256" key="1">
    <source>
        <dbReference type="ARBA" id="ARBA00007073"/>
    </source>
</evidence>
<proteinExistence type="inferred from homology"/>
<evidence type="ECO:0000256" key="2">
    <source>
        <dbReference type="SAM" id="MobiDB-lite"/>
    </source>
</evidence>
<dbReference type="PANTHER" id="PTHR31283">
    <property type="entry name" value="EKC/KEOPS COMPLEX SUBUNIT PCC1 FAMILY MEMBER"/>
    <property type="match status" value="1"/>
</dbReference>
<evidence type="ECO:0000313" key="3">
    <source>
        <dbReference type="EMBL" id="KAA8493001.1"/>
    </source>
</evidence>
<organism evidence="3 4">
    <name type="scientific">Porphyridium purpureum</name>
    <name type="common">Red alga</name>
    <name type="synonym">Porphyridium cruentum</name>
    <dbReference type="NCBI Taxonomy" id="35688"/>
    <lineage>
        <taxon>Eukaryota</taxon>
        <taxon>Rhodophyta</taxon>
        <taxon>Bangiophyceae</taxon>
        <taxon>Porphyridiales</taxon>
        <taxon>Porphyridiaceae</taxon>
        <taxon>Porphyridium</taxon>
    </lineage>
</organism>
<comment type="caution">
    <text evidence="3">The sequence shown here is derived from an EMBL/GenBank/DDBJ whole genome shotgun (WGS) entry which is preliminary data.</text>
</comment>
<dbReference type="PANTHER" id="PTHR31283:SF5">
    <property type="entry name" value="EKC_KEOPS COMPLEX SUBUNIT LAGE3"/>
    <property type="match status" value="1"/>
</dbReference>
<feature type="compositionally biased region" description="Low complexity" evidence="2">
    <location>
        <begin position="92"/>
        <end position="108"/>
    </location>
</feature>
<reference evidence="4" key="1">
    <citation type="journal article" date="2019" name="Nat. Commun.">
        <title>Expansion of phycobilisome linker gene families in mesophilic red algae.</title>
        <authorList>
            <person name="Lee J."/>
            <person name="Kim D."/>
            <person name="Bhattacharya D."/>
            <person name="Yoon H.S."/>
        </authorList>
    </citation>
    <scope>NUCLEOTIDE SEQUENCE [LARGE SCALE GENOMIC DNA]</scope>
    <source>
        <strain evidence="4">CCMP 1328</strain>
    </source>
</reference>
<dbReference type="Proteomes" id="UP000324585">
    <property type="component" value="Unassembled WGS sequence"/>
</dbReference>
<protein>
    <recommendedName>
        <fullName evidence="5">Transcription factor Pcc1</fullName>
    </recommendedName>
</protein>
<gene>
    <name evidence="3" type="ORF">FVE85_9273</name>
</gene>
<dbReference type="Gene3D" id="3.30.310.50">
    <property type="entry name" value="Alpha-D-phosphohexomutase, C-terminal domain"/>
    <property type="match status" value="1"/>
</dbReference>
<comment type="similarity">
    <text evidence="1">Belongs to the CTAG/PCC1 family.</text>
</comment>
<dbReference type="EMBL" id="VRMN01000008">
    <property type="protein sequence ID" value="KAA8493001.1"/>
    <property type="molecule type" value="Genomic_DNA"/>
</dbReference>